<dbReference type="Proteomes" id="UP000769157">
    <property type="component" value="Unassembled WGS sequence"/>
</dbReference>
<sequence length="143" mass="16680">MYRSMSDKSVYLNRFRPDVVLTECKTSVFWYVSKIRSDMLWKRSISTPNSFKNSVFQVSSKFPIRLSSWEYLMSTSDVNFLNEPRTLLRDPESWSKFDEVENTQVSFSWKHLPTSIFHSSDILSSCLSELFFSSANVNGKSTL</sequence>
<dbReference type="AlphaFoldDB" id="A0A9P8NYW1"/>
<accession>A0A9P8NYW1</accession>
<proteinExistence type="predicted"/>
<reference evidence="1" key="2">
    <citation type="submission" date="2021-01" db="EMBL/GenBank/DDBJ databases">
        <authorList>
            <person name="Schikora-Tamarit M.A."/>
        </authorList>
    </citation>
    <scope>NUCLEOTIDE SEQUENCE</scope>
    <source>
        <strain evidence="1">CBS6075</strain>
    </source>
</reference>
<name>A0A9P8NYW1_9ASCO</name>
<keyword evidence="2" id="KW-1185">Reference proteome</keyword>
<organism evidence="1 2">
    <name type="scientific">Ogataea philodendri</name>
    <dbReference type="NCBI Taxonomy" id="1378263"/>
    <lineage>
        <taxon>Eukaryota</taxon>
        <taxon>Fungi</taxon>
        <taxon>Dikarya</taxon>
        <taxon>Ascomycota</taxon>
        <taxon>Saccharomycotina</taxon>
        <taxon>Pichiomycetes</taxon>
        <taxon>Pichiales</taxon>
        <taxon>Pichiaceae</taxon>
        <taxon>Ogataea</taxon>
    </lineage>
</organism>
<dbReference type="RefSeq" id="XP_046059108.1">
    <property type="nucleotide sequence ID" value="XM_046207445.1"/>
</dbReference>
<protein>
    <submittedName>
        <fullName evidence="1">Uncharacterized protein</fullName>
    </submittedName>
</protein>
<reference evidence="1" key="1">
    <citation type="journal article" date="2021" name="Open Biol.">
        <title>Shared evolutionary footprints suggest mitochondrial oxidative damage underlies multiple complex I losses in fungi.</title>
        <authorList>
            <person name="Schikora-Tamarit M.A."/>
            <person name="Marcet-Houben M."/>
            <person name="Nosek J."/>
            <person name="Gabaldon T."/>
        </authorList>
    </citation>
    <scope>NUCLEOTIDE SEQUENCE</scope>
    <source>
        <strain evidence="1">CBS6075</strain>
    </source>
</reference>
<gene>
    <name evidence="1" type="ORF">OGAPHI_006185</name>
</gene>
<evidence type="ECO:0000313" key="1">
    <source>
        <dbReference type="EMBL" id="KAH3662004.1"/>
    </source>
</evidence>
<comment type="caution">
    <text evidence="1">The sequence shown here is derived from an EMBL/GenBank/DDBJ whole genome shotgun (WGS) entry which is preliminary data.</text>
</comment>
<evidence type="ECO:0000313" key="2">
    <source>
        <dbReference type="Proteomes" id="UP000769157"/>
    </source>
</evidence>
<dbReference type="GeneID" id="70238149"/>
<dbReference type="EMBL" id="JAEUBE010000414">
    <property type="protein sequence ID" value="KAH3662004.1"/>
    <property type="molecule type" value="Genomic_DNA"/>
</dbReference>